<dbReference type="GO" id="GO:0005886">
    <property type="term" value="C:plasma membrane"/>
    <property type="evidence" value="ECO:0007669"/>
    <property type="project" value="UniProtKB-SubCell"/>
</dbReference>
<evidence type="ECO:0000256" key="2">
    <source>
        <dbReference type="ARBA" id="ARBA00022475"/>
    </source>
</evidence>
<feature type="transmembrane region" description="Helical" evidence="8">
    <location>
        <begin position="156"/>
        <end position="176"/>
    </location>
</feature>
<proteinExistence type="inferred from homology"/>
<keyword evidence="7 8" id="KW-0807">Transducer</keyword>
<dbReference type="GO" id="GO:0033041">
    <property type="term" value="F:sweet taste receptor activity"/>
    <property type="evidence" value="ECO:0007669"/>
    <property type="project" value="TreeGrafter"/>
</dbReference>
<protein>
    <recommendedName>
        <fullName evidence="8">Gustatory receptor</fullName>
    </recommendedName>
</protein>
<organism evidence="9 10">
    <name type="scientific">Drosophila albomicans</name>
    <name type="common">Fruit fly</name>
    <dbReference type="NCBI Taxonomy" id="7291"/>
    <lineage>
        <taxon>Eukaryota</taxon>
        <taxon>Metazoa</taxon>
        <taxon>Ecdysozoa</taxon>
        <taxon>Arthropoda</taxon>
        <taxon>Hexapoda</taxon>
        <taxon>Insecta</taxon>
        <taxon>Pterygota</taxon>
        <taxon>Neoptera</taxon>
        <taxon>Endopterygota</taxon>
        <taxon>Diptera</taxon>
        <taxon>Brachycera</taxon>
        <taxon>Muscomorpha</taxon>
        <taxon>Ephydroidea</taxon>
        <taxon>Drosophilidae</taxon>
        <taxon>Drosophila</taxon>
    </lineage>
</organism>
<evidence type="ECO:0000313" key="9">
    <source>
        <dbReference type="Proteomes" id="UP000515160"/>
    </source>
</evidence>
<comment type="caution">
    <text evidence="8">Lacks conserved residue(s) required for the propagation of feature annotation.</text>
</comment>
<evidence type="ECO:0000256" key="4">
    <source>
        <dbReference type="ARBA" id="ARBA00022989"/>
    </source>
</evidence>
<evidence type="ECO:0000256" key="3">
    <source>
        <dbReference type="ARBA" id="ARBA00022692"/>
    </source>
</evidence>
<evidence type="ECO:0000256" key="7">
    <source>
        <dbReference type="ARBA" id="ARBA00023224"/>
    </source>
</evidence>
<accession>A0A6P8WE41</accession>
<dbReference type="GO" id="GO:0007165">
    <property type="term" value="P:signal transduction"/>
    <property type="evidence" value="ECO:0007669"/>
    <property type="project" value="UniProtKB-KW"/>
</dbReference>
<name>A0A6P8WE41_DROAB</name>
<dbReference type="GO" id="GO:0030425">
    <property type="term" value="C:dendrite"/>
    <property type="evidence" value="ECO:0007669"/>
    <property type="project" value="TreeGrafter"/>
</dbReference>
<comment type="subcellular location">
    <subcellularLocation>
        <location evidence="1 8">Cell membrane</location>
        <topology evidence="1 8">Multi-pass membrane protein</topology>
    </subcellularLocation>
</comment>
<dbReference type="GeneID" id="117566487"/>
<evidence type="ECO:0000313" key="10">
    <source>
        <dbReference type="RefSeq" id="XP_034101911.1"/>
    </source>
</evidence>
<dbReference type="RefSeq" id="XP_034101911.1">
    <property type="nucleotide sequence ID" value="XM_034246020.1"/>
</dbReference>
<gene>
    <name evidence="10" type="primary">LOC117566487</name>
</gene>
<keyword evidence="6 8" id="KW-0675">Receptor</keyword>
<evidence type="ECO:0000256" key="5">
    <source>
        <dbReference type="ARBA" id="ARBA00023136"/>
    </source>
</evidence>
<dbReference type="PANTHER" id="PTHR21143:SF131">
    <property type="entry name" value="GUSTATORY AND ODORANT RECEPTOR 63A-RELATED"/>
    <property type="match status" value="1"/>
</dbReference>
<feature type="transmembrane region" description="Helical" evidence="8">
    <location>
        <begin position="247"/>
        <end position="271"/>
    </location>
</feature>
<dbReference type="Pfam" id="PF08395">
    <property type="entry name" value="7tm_7"/>
    <property type="match status" value="1"/>
</dbReference>
<evidence type="ECO:0000256" key="6">
    <source>
        <dbReference type="ARBA" id="ARBA00023170"/>
    </source>
</evidence>
<dbReference type="GO" id="GO:0043025">
    <property type="term" value="C:neuronal cell body"/>
    <property type="evidence" value="ECO:0007669"/>
    <property type="project" value="TreeGrafter"/>
</dbReference>
<comment type="similarity">
    <text evidence="8">Belongs to the insect chemoreceptor superfamily. Gustatory receptor (GR) family.</text>
</comment>
<evidence type="ECO:0000256" key="8">
    <source>
        <dbReference type="RuleBase" id="RU363108"/>
    </source>
</evidence>
<dbReference type="InterPro" id="IPR013604">
    <property type="entry name" value="7TM_chemorcpt"/>
</dbReference>
<comment type="function">
    <text evidence="8">Gustatory receptor which mediates acceptance or avoidance behavior, depending on its substrates.</text>
</comment>
<keyword evidence="4 8" id="KW-1133">Transmembrane helix</keyword>
<reference evidence="10" key="1">
    <citation type="submission" date="2025-08" db="UniProtKB">
        <authorList>
            <consortium name="RefSeq"/>
        </authorList>
    </citation>
    <scope>IDENTIFICATION</scope>
    <source>
        <strain evidence="10">15112-1751.03</strain>
        <tissue evidence="10">Whole Adult</tissue>
    </source>
</reference>
<sequence>MSVRVKFVLLANYFYGRLMGVINFEIDSRTGRARLTKVATIYAAMMNILCFGLFALLIKSRIWDSFLGRLNEFHNYVFITVMTLRISCVLVTMLNRWWQRKQIIQLLNQFRRLVLEQPKVIRMWRRGVISKWITGTINELTQMFIPLYALRATLTASMALGLSTMCVLIALLNIIISQYYFAVLNVHGHYVLCNEELRLILRETQSLELDYRKGVSDLRSCALADRIDSLALRQSALQTLLHKMTRIFGIQILCMGTVIYISFIASLYSAFLAIKYKMINTNFFTWENQLFFLGVCSYIADVHISYSITYYLEDQYEKMRQLVMQYSSFAPTVDRRLTTAFESFQLQLVRDPQKLSVLGLYNMNRKIAISMLSSMVTYSLILIQYDIKNY</sequence>
<keyword evidence="2 8" id="KW-1003">Cell membrane</keyword>
<feature type="transmembrane region" description="Helical" evidence="8">
    <location>
        <begin position="291"/>
        <end position="312"/>
    </location>
</feature>
<keyword evidence="9" id="KW-1185">Reference proteome</keyword>
<keyword evidence="3 8" id="KW-0812">Transmembrane</keyword>
<evidence type="ECO:0000256" key="1">
    <source>
        <dbReference type="ARBA" id="ARBA00004651"/>
    </source>
</evidence>
<keyword evidence="5 8" id="KW-0472">Membrane</keyword>
<dbReference type="GO" id="GO:0030424">
    <property type="term" value="C:axon"/>
    <property type="evidence" value="ECO:0007669"/>
    <property type="project" value="TreeGrafter"/>
</dbReference>
<feature type="transmembrane region" description="Helical" evidence="8">
    <location>
        <begin position="367"/>
        <end position="385"/>
    </location>
</feature>
<dbReference type="PANTHER" id="PTHR21143">
    <property type="entry name" value="INVERTEBRATE GUSTATORY RECEPTOR"/>
    <property type="match status" value="1"/>
</dbReference>
<dbReference type="OrthoDB" id="7856336at2759"/>
<feature type="transmembrane region" description="Helical" evidence="8">
    <location>
        <begin position="73"/>
        <end position="94"/>
    </location>
</feature>
<dbReference type="AlphaFoldDB" id="A0A6P8WE41"/>
<feature type="transmembrane region" description="Helical" evidence="8">
    <location>
        <begin position="38"/>
        <end position="58"/>
    </location>
</feature>
<dbReference type="Proteomes" id="UP000515160">
    <property type="component" value="Chromosome 3"/>
</dbReference>